<dbReference type="OrthoDB" id="272162at2759"/>
<protein>
    <recommendedName>
        <fullName evidence="5">Autophagy protein 5</fullName>
    </recommendedName>
</protein>
<dbReference type="GO" id="GO:0044233">
    <property type="term" value="C:mitochondria-associated endoplasmic reticulum membrane contact site"/>
    <property type="evidence" value="ECO:0007669"/>
    <property type="project" value="TreeGrafter"/>
</dbReference>
<keyword evidence="5" id="KW-0813">Transport</keyword>
<evidence type="ECO:0000259" key="7">
    <source>
        <dbReference type="Pfam" id="PF20637"/>
    </source>
</evidence>
<dbReference type="GO" id="GO:0006995">
    <property type="term" value="P:cellular response to nitrogen starvation"/>
    <property type="evidence" value="ECO:0007669"/>
    <property type="project" value="TreeGrafter"/>
</dbReference>
<dbReference type="Pfam" id="PF04106">
    <property type="entry name" value="ATG5_UblB"/>
    <property type="match status" value="1"/>
</dbReference>
<keyword evidence="5" id="KW-0472">Membrane</keyword>
<comment type="function">
    <text evidence="5">Involved in cytoplasm to vacuole transport (Cvt) and autophagic vesicle formation.</text>
</comment>
<feature type="domain" description="Autophagy protein ATG5 alpha-helical bundle region" evidence="7">
    <location>
        <begin position="169"/>
        <end position="223"/>
    </location>
</feature>
<dbReference type="EMBL" id="JANBPY010001573">
    <property type="protein sequence ID" value="KAJ1959499.1"/>
    <property type="molecule type" value="Genomic_DNA"/>
</dbReference>
<dbReference type="GO" id="GO:0005776">
    <property type="term" value="C:autophagosome"/>
    <property type="evidence" value="ECO:0007669"/>
    <property type="project" value="TreeGrafter"/>
</dbReference>
<feature type="domain" description="Autophagy protein ATG5 UblB" evidence="6">
    <location>
        <begin position="249"/>
        <end position="346"/>
    </location>
</feature>
<keyword evidence="4 5" id="KW-0072">Autophagy</keyword>
<dbReference type="InterPro" id="IPR007239">
    <property type="entry name" value="Atg5"/>
</dbReference>
<evidence type="ECO:0000313" key="10">
    <source>
        <dbReference type="Proteomes" id="UP001150925"/>
    </source>
</evidence>
<proteinExistence type="inferred from homology"/>
<dbReference type="GO" id="GO:0034274">
    <property type="term" value="C:Atg12-Atg5-Atg16 complex"/>
    <property type="evidence" value="ECO:0007669"/>
    <property type="project" value="TreeGrafter"/>
</dbReference>
<dbReference type="Gene3D" id="3.10.20.90">
    <property type="entry name" value="Phosphatidylinositol 3-kinase Catalytic Subunit, Chain A, domain 1"/>
    <property type="match status" value="1"/>
</dbReference>
<dbReference type="GO" id="GO:0019776">
    <property type="term" value="F:Atg8-family ligase activity"/>
    <property type="evidence" value="ECO:0007669"/>
    <property type="project" value="TreeGrafter"/>
</dbReference>
<dbReference type="InterPro" id="IPR048318">
    <property type="entry name" value="ATG5_UblB"/>
</dbReference>
<dbReference type="GO" id="GO:0034727">
    <property type="term" value="P:piecemeal microautophagy of the nucleus"/>
    <property type="evidence" value="ECO:0007669"/>
    <property type="project" value="TreeGrafter"/>
</dbReference>
<evidence type="ECO:0000256" key="3">
    <source>
        <dbReference type="ARBA" id="ARBA00022843"/>
    </source>
</evidence>
<dbReference type="InterPro" id="IPR048939">
    <property type="entry name" value="ATG5_UblA"/>
</dbReference>
<feature type="domain" description="Autophagy protein ATG5 UblA" evidence="8">
    <location>
        <begin position="15"/>
        <end position="153"/>
    </location>
</feature>
<accession>A0A9W8AM38</accession>
<dbReference type="PANTHER" id="PTHR13040">
    <property type="entry name" value="AUTOPHAGY PROTEIN 5"/>
    <property type="match status" value="1"/>
</dbReference>
<sequence length="347" mass="39330">MADGVSLDLEFRRQVWQGQLPLEIVLDDGDREYLLGSGKDFFIPSYFVTTHRWNYLSLVSVEIMGWLRELASSHRPAADLPVLQADRLWYTTTSNNAQPTPLKWHYPLGLLYDLECARMRKVVKSSTNAQSPFQFTAGEALEPIPMPWKLTLHLQRYPKEKLLDNPTVESTHNLFMAQYKESEFLRHGSITRVMNLAKKDQMQLWDSLIQPNYDRFWAVNEHVLGLSVLSPQTTSEKPLPGNGSPVLKHIPFRVYTVVAQDAVVQVPLTLPPEGRSTWTVGDAIRYALDPRQFASGTAPPTAVADSGVGDTPMVVITQGVTVDLSTPLLWLYRHFCYPDNFLHLLVL</sequence>
<comment type="similarity">
    <text evidence="1 5">Belongs to the ATG5 family.</text>
</comment>
<dbReference type="Pfam" id="PF20638">
    <property type="entry name" value="ATG5_UblA"/>
    <property type="match status" value="1"/>
</dbReference>
<dbReference type="Proteomes" id="UP001150925">
    <property type="component" value="Unassembled WGS sequence"/>
</dbReference>
<comment type="caution">
    <text evidence="9">The sequence shown here is derived from an EMBL/GenBank/DDBJ whole genome shotgun (WGS) entry which is preliminary data.</text>
</comment>
<evidence type="ECO:0000256" key="1">
    <source>
        <dbReference type="ARBA" id="ARBA00006910"/>
    </source>
</evidence>
<dbReference type="Gene3D" id="3.10.20.620">
    <property type="match status" value="1"/>
</dbReference>
<gene>
    <name evidence="9" type="primary">ATG5</name>
    <name evidence="9" type="ORF">IWQ62_004587</name>
</gene>
<evidence type="ECO:0000313" key="9">
    <source>
        <dbReference type="EMBL" id="KAJ1959499.1"/>
    </source>
</evidence>
<dbReference type="PANTHER" id="PTHR13040:SF2">
    <property type="entry name" value="AUTOPHAGY PROTEIN 5"/>
    <property type="match status" value="1"/>
</dbReference>
<dbReference type="GO" id="GO:0000422">
    <property type="term" value="P:autophagy of mitochondrion"/>
    <property type="evidence" value="ECO:0007669"/>
    <property type="project" value="TreeGrafter"/>
</dbReference>
<dbReference type="InterPro" id="IPR042526">
    <property type="entry name" value="Atg5_HR"/>
</dbReference>
<evidence type="ECO:0000256" key="4">
    <source>
        <dbReference type="ARBA" id="ARBA00023006"/>
    </source>
</evidence>
<dbReference type="GO" id="GO:0034045">
    <property type="term" value="C:phagophore assembly site membrane"/>
    <property type="evidence" value="ECO:0007669"/>
    <property type="project" value="UniProtKB-SubCell"/>
</dbReference>
<dbReference type="Gene3D" id="1.10.246.190">
    <property type="entry name" value="Autophagy protein Apg5, helix rich domain"/>
    <property type="match status" value="1"/>
</dbReference>
<name>A0A9W8AM38_9FUNG</name>
<dbReference type="AlphaFoldDB" id="A0A9W8AM38"/>
<comment type="subcellular location">
    <subcellularLocation>
        <location evidence="5">Preautophagosomal structure membrane</location>
        <topology evidence="5">Peripheral membrane protein</topology>
    </subcellularLocation>
</comment>
<keyword evidence="2 5" id="KW-1017">Isopeptide bond</keyword>
<dbReference type="Pfam" id="PF20637">
    <property type="entry name" value="ATG5_HBR"/>
    <property type="match status" value="1"/>
</dbReference>
<reference evidence="9" key="1">
    <citation type="submission" date="2022-07" db="EMBL/GenBank/DDBJ databases">
        <title>Phylogenomic reconstructions and comparative analyses of Kickxellomycotina fungi.</title>
        <authorList>
            <person name="Reynolds N.K."/>
            <person name="Stajich J.E."/>
            <person name="Barry K."/>
            <person name="Grigoriev I.V."/>
            <person name="Crous P."/>
            <person name="Smith M.E."/>
        </authorList>
    </citation>
    <scope>NUCLEOTIDE SEQUENCE</scope>
    <source>
        <strain evidence="9">RSA 1196</strain>
    </source>
</reference>
<evidence type="ECO:0000259" key="6">
    <source>
        <dbReference type="Pfam" id="PF04106"/>
    </source>
</evidence>
<keyword evidence="10" id="KW-1185">Reference proteome</keyword>
<evidence type="ECO:0000256" key="5">
    <source>
        <dbReference type="RuleBase" id="RU361202"/>
    </source>
</evidence>
<dbReference type="GO" id="GO:0061908">
    <property type="term" value="C:phagophore"/>
    <property type="evidence" value="ECO:0007669"/>
    <property type="project" value="TreeGrafter"/>
</dbReference>
<evidence type="ECO:0000256" key="2">
    <source>
        <dbReference type="ARBA" id="ARBA00022499"/>
    </source>
</evidence>
<organism evidence="9 10">
    <name type="scientific">Dispira parvispora</name>
    <dbReference type="NCBI Taxonomy" id="1520584"/>
    <lineage>
        <taxon>Eukaryota</taxon>
        <taxon>Fungi</taxon>
        <taxon>Fungi incertae sedis</taxon>
        <taxon>Zoopagomycota</taxon>
        <taxon>Kickxellomycotina</taxon>
        <taxon>Dimargaritomycetes</taxon>
        <taxon>Dimargaritales</taxon>
        <taxon>Dimargaritaceae</taxon>
        <taxon>Dispira</taxon>
    </lineage>
</organism>
<dbReference type="InterPro" id="IPR048940">
    <property type="entry name" value="ATG5_HBR"/>
</dbReference>
<evidence type="ECO:0000259" key="8">
    <source>
        <dbReference type="Pfam" id="PF20638"/>
    </source>
</evidence>
<comment type="subunit">
    <text evidence="5">Conjugated with ATG12.</text>
</comment>
<dbReference type="InterPro" id="IPR042527">
    <property type="entry name" value="Atg5_UblA_dom_sf"/>
</dbReference>
<keyword evidence="3 5" id="KW-0832">Ubl conjugation</keyword>